<gene>
    <name evidence="1" type="ORF">TIFTF001_033846</name>
</gene>
<accession>A0AA88DZ97</accession>
<dbReference type="EMBL" id="BTGU01000194">
    <property type="protein sequence ID" value="GMN64770.1"/>
    <property type="molecule type" value="Genomic_DNA"/>
</dbReference>
<dbReference type="Proteomes" id="UP001187192">
    <property type="component" value="Unassembled WGS sequence"/>
</dbReference>
<proteinExistence type="predicted"/>
<sequence>MASAHYSKVSFDTVYGVQIKEGSGWSENFQTLMTVDAQSSALGVMEEIEKLRQLRWLRISKLTTDIINTLCSFIEKMNHLESRSLNLSNDRAYDGTQLNFEEASFQKIKQLVLTELHDLRMMKIERGAILSLEELRVGPCQNDLSFDI</sequence>
<keyword evidence="2" id="KW-1185">Reference proteome</keyword>
<protein>
    <submittedName>
        <fullName evidence="1">Uncharacterized protein</fullName>
    </submittedName>
</protein>
<name>A0AA88DZ97_FICCA</name>
<dbReference type="AlphaFoldDB" id="A0AA88DZ97"/>
<reference evidence="1" key="1">
    <citation type="submission" date="2023-07" db="EMBL/GenBank/DDBJ databases">
        <title>draft genome sequence of fig (Ficus carica).</title>
        <authorList>
            <person name="Takahashi T."/>
            <person name="Nishimura K."/>
        </authorList>
    </citation>
    <scope>NUCLEOTIDE SEQUENCE</scope>
</reference>
<organism evidence="1 2">
    <name type="scientific">Ficus carica</name>
    <name type="common">Common fig</name>
    <dbReference type="NCBI Taxonomy" id="3494"/>
    <lineage>
        <taxon>Eukaryota</taxon>
        <taxon>Viridiplantae</taxon>
        <taxon>Streptophyta</taxon>
        <taxon>Embryophyta</taxon>
        <taxon>Tracheophyta</taxon>
        <taxon>Spermatophyta</taxon>
        <taxon>Magnoliopsida</taxon>
        <taxon>eudicotyledons</taxon>
        <taxon>Gunneridae</taxon>
        <taxon>Pentapetalae</taxon>
        <taxon>rosids</taxon>
        <taxon>fabids</taxon>
        <taxon>Rosales</taxon>
        <taxon>Moraceae</taxon>
        <taxon>Ficeae</taxon>
        <taxon>Ficus</taxon>
    </lineage>
</organism>
<comment type="caution">
    <text evidence="1">The sequence shown here is derived from an EMBL/GenBank/DDBJ whole genome shotgun (WGS) entry which is preliminary data.</text>
</comment>
<evidence type="ECO:0000313" key="1">
    <source>
        <dbReference type="EMBL" id="GMN64770.1"/>
    </source>
</evidence>
<evidence type="ECO:0000313" key="2">
    <source>
        <dbReference type="Proteomes" id="UP001187192"/>
    </source>
</evidence>